<accession>A0ABX7GYI3</accession>
<protein>
    <submittedName>
        <fullName evidence="1">Uncharacterized protein</fullName>
    </submittedName>
</protein>
<organism evidence="1 2">
    <name type="scientific">Dyella caseinilytica</name>
    <dbReference type="NCBI Taxonomy" id="1849581"/>
    <lineage>
        <taxon>Bacteria</taxon>
        <taxon>Pseudomonadati</taxon>
        <taxon>Pseudomonadota</taxon>
        <taxon>Gammaproteobacteria</taxon>
        <taxon>Lysobacterales</taxon>
        <taxon>Rhodanobacteraceae</taxon>
        <taxon>Dyella</taxon>
    </lineage>
</organism>
<dbReference type="Proteomes" id="UP000663181">
    <property type="component" value="Chromosome"/>
</dbReference>
<reference evidence="1 2" key="1">
    <citation type="submission" date="2020-10" db="EMBL/GenBank/DDBJ databases">
        <title>Phylogeny of dyella-like bacteria.</title>
        <authorList>
            <person name="Fu J."/>
        </authorList>
    </citation>
    <scope>NUCLEOTIDE SEQUENCE [LARGE SCALE GENOMIC DNA]</scope>
    <source>
        <strain evidence="1 2">DHOB09</strain>
    </source>
</reference>
<dbReference type="EMBL" id="CP064030">
    <property type="protein sequence ID" value="QRN54894.1"/>
    <property type="molecule type" value="Genomic_DNA"/>
</dbReference>
<keyword evidence="2" id="KW-1185">Reference proteome</keyword>
<sequence length="141" mass="15213">MRYAHSVPVQSTGKGVWFSAQIFFVGRYSVQAFPALRAGEACALALLLVGPLGSDEGWEDQAPSGAWAWMPMPFRQGRSPVEKPLPPFMHLAPAKRSLGVPFSFGYFSLGTQRKVTRVPTALESAAGNVQSTKCSNNGLNL</sequence>
<evidence type="ECO:0000313" key="1">
    <source>
        <dbReference type="EMBL" id="QRN54894.1"/>
    </source>
</evidence>
<name>A0ABX7GYI3_9GAMM</name>
<proteinExistence type="predicted"/>
<gene>
    <name evidence="1" type="ORF">ISN74_05955</name>
</gene>
<evidence type="ECO:0000313" key="2">
    <source>
        <dbReference type="Proteomes" id="UP000663181"/>
    </source>
</evidence>
<dbReference type="RefSeq" id="WP_188798318.1">
    <property type="nucleotide sequence ID" value="NZ_BMIZ01000001.1"/>
</dbReference>